<comment type="caution">
    <text evidence="1">The sequence shown here is derived from an EMBL/GenBank/DDBJ whole genome shotgun (WGS) entry which is preliminary data.</text>
</comment>
<reference evidence="1 2" key="1">
    <citation type="submission" date="2023-03" db="EMBL/GenBank/DDBJ databases">
        <title>Bacillus Genome Sequencing.</title>
        <authorList>
            <person name="Dunlap C."/>
        </authorList>
    </citation>
    <scope>NUCLEOTIDE SEQUENCE [LARGE SCALE GENOMIC DNA]</scope>
    <source>
        <strain evidence="1 2">B-14544</strain>
    </source>
</reference>
<accession>A0ABU6NBV1</accession>
<name>A0ABU6NBV1_9BACI</name>
<proteinExistence type="predicted"/>
<gene>
    <name evidence="1" type="ORF">P4447_14850</name>
</gene>
<dbReference type="RefSeq" id="WP_327968768.1">
    <property type="nucleotide sequence ID" value="NZ_JARMQG010000209.1"/>
</dbReference>
<protein>
    <recommendedName>
        <fullName evidence="3">Transposase</fullName>
    </recommendedName>
</protein>
<keyword evidence="2" id="KW-1185">Reference proteome</keyword>
<sequence length="51" mass="5834">MKIFRPSYHEFAILINAVLKAIVDFRPVDWERKARRLPGPLAPGAETNSQI</sequence>
<dbReference type="EMBL" id="JARMQG010000209">
    <property type="protein sequence ID" value="MED3563702.1"/>
    <property type="molecule type" value="Genomic_DNA"/>
</dbReference>
<evidence type="ECO:0000313" key="1">
    <source>
        <dbReference type="EMBL" id="MED3563702.1"/>
    </source>
</evidence>
<evidence type="ECO:0008006" key="3">
    <source>
        <dbReference type="Google" id="ProtNLM"/>
    </source>
</evidence>
<dbReference type="Proteomes" id="UP001330749">
    <property type="component" value="Unassembled WGS sequence"/>
</dbReference>
<organism evidence="1 2">
    <name type="scientific">Bacillus xiapuensis</name>
    <dbReference type="NCBI Taxonomy" id="2014075"/>
    <lineage>
        <taxon>Bacteria</taxon>
        <taxon>Bacillati</taxon>
        <taxon>Bacillota</taxon>
        <taxon>Bacilli</taxon>
        <taxon>Bacillales</taxon>
        <taxon>Bacillaceae</taxon>
        <taxon>Bacillus</taxon>
    </lineage>
</organism>
<evidence type="ECO:0000313" key="2">
    <source>
        <dbReference type="Proteomes" id="UP001330749"/>
    </source>
</evidence>